<dbReference type="Proteomes" id="UP000266673">
    <property type="component" value="Unassembled WGS sequence"/>
</dbReference>
<keyword evidence="1" id="KW-0812">Transmembrane</keyword>
<feature type="transmembrane region" description="Helical" evidence="1">
    <location>
        <begin position="20"/>
        <end position="47"/>
    </location>
</feature>
<feature type="transmembrane region" description="Helical" evidence="1">
    <location>
        <begin position="59"/>
        <end position="84"/>
    </location>
</feature>
<accession>A0A397VUS1</accession>
<dbReference type="EMBL" id="QKWP01000165">
    <property type="protein sequence ID" value="RIB25688.1"/>
    <property type="molecule type" value="Genomic_DNA"/>
</dbReference>
<proteinExistence type="predicted"/>
<sequence length="97" mass="11920">MSSFEKNCYYLPESRTNSVFFSNLILLNFTFSILIVLPKVFFLFLYYYWVVQKKNKIKYYFFFFVRKVIAIFSYTNDPFIIFFFSKITNPFRISQIL</sequence>
<evidence type="ECO:0000313" key="2">
    <source>
        <dbReference type="EMBL" id="RIB25688.1"/>
    </source>
</evidence>
<name>A0A397VUS1_9GLOM</name>
<keyword evidence="1" id="KW-1133">Transmembrane helix</keyword>
<evidence type="ECO:0000313" key="3">
    <source>
        <dbReference type="Proteomes" id="UP000266673"/>
    </source>
</evidence>
<gene>
    <name evidence="2" type="ORF">C2G38_2066820</name>
</gene>
<dbReference type="AlphaFoldDB" id="A0A397VUS1"/>
<protein>
    <submittedName>
        <fullName evidence="2">Uncharacterized protein</fullName>
    </submittedName>
</protein>
<reference evidence="2 3" key="1">
    <citation type="submission" date="2018-06" db="EMBL/GenBank/DDBJ databases">
        <title>Comparative genomics reveals the genomic features of Rhizophagus irregularis, R. cerebriforme, R. diaphanum and Gigaspora rosea, and their symbiotic lifestyle signature.</title>
        <authorList>
            <person name="Morin E."/>
            <person name="San Clemente H."/>
            <person name="Chen E.C.H."/>
            <person name="De La Providencia I."/>
            <person name="Hainaut M."/>
            <person name="Kuo A."/>
            <person name="Kohler A."/>
            <person name="Murat C."/>
            <person name="Tang N."/>
            <person name="Roy S."/>
            <person name="Loubradou J."/>
            <person name="Henrissat B."/>
            <person name="Grigoriev I.V."/>
            <person name="Corradi N."/>
            <person name="Roux C."/>
            <person name="Martin F.M."/>
        </authorList>
    </citation>
    <scope>NUCLEOTIDE SEQUENCE [LARGE SCALE GENOMIC DNA]</scope>
    <source>
        <strain evidence="2 3">DAOM 194757</strain>
    </source>
</reference>
<evidence type="ECO:0000256" key="1">
    <source>
        <dbReference type="SAM" id="Phobius"/>
    </source>
</evidence>
<organism evidence="2 3">
    <name type="scientific">Gigaspora rosea</name>
    <dbReference type="NCBI Taxonomy" id="44941"/>
    <lineage>
        <taxon>Eukaryota</taxon>
        <taxon>Fungi</taxon>
        <taxon>Fungi incertae sedis</taxon>
        <taxon>Mucoromycota</taxon>
        <taxon>Glomeromycotina</taxon>
        <taxon>Glomeromycetes</taxon>
        <taxon>Diversisporales</taxon>
        <taxon>Gigasporaceae</taxon>
        <taxon>Gigaspora</taxon>
    </lineage>
</organism>
<feature type="non-terminal residue" evidence="2">
    <location>
        <position position="97"/>
    </location>
</feature>
<keyword evidence="3" id="KW-1185">Reference proteome</keyword>
<comment type="caution">
    <text evidence="2">The sequence shown here is derived from an EMBL/GenBank/DDBJ whole genome shotgun (WGS) entry which is preliminary data.</text>
</comment>
<keyword evidence="1" id="KW-0472">Membrane</keyword>